<evidence type="ECO:0000256" key="3">
    <source>
        <dbReference type="ARBA" id="ARBA00023125"/>
    </source>
</evidence>
<dbReference type="PANTHER" id="PTHR30346">
    <property type="entry name" value="TRANSCRIPTIONAL DUAL REGULATOR HCAR-RELATED"/>
    <property type="match status" value="1"/>
</dbReference>
<dbReference type="OrthoDB" id="9775392at2"/>
<dbReference type="PROSITE" id="PS50931">
    <property type="entry name" value="HTH_LYSR"/>
    <property type="match status" value="1"/>
</dbReference>
<comment type="caution">
    <text evidence="7">The sequence shown here is derived from an EMBL/GenBank/DDBJ whole genome shotgun (WGS) entry which is preliminary data.</text>
</comment>
<name>S9S501_MAGFU</name>
<dbReference type="Proteomes" id="UP000015350">
    <property type="component" value="Unassembled WGS sequence"/>
</dbReference>
<dbReference type="STRING" id="1316936.K678_13251"/>
<dbReference type="AlphaFoldDB" id="S9S501"/>
<dbReference type="SUPFAM" id="SSF46785">
    <property type="entry name" value="Winged helix' DNA-binding domain"/>
    <property type="match status" value="1"/>
</dbReference>
<dbReference type="GO" id="GO:0003700">
    <property type="term" value="F:DNA-binding transcription factor activity"/>
    <property type="evidence" value="ECO:0007669"/>
    <property type="project" value="InterPro"/>
</dbReference>
<dbReference type="SUPFAM" id="SSF53850">
    <property type="entry name" value="Periplasmic binding protein-like II"/>
    <property type="match status" value="1"/>
</dbReference>
<dbReference type="InterPro" id="IPR005119">
    <property type="entry name" value="LysR_subst-bd"/>
</dbReference>
<sequence length="298" mass="31630">MTFRDLQYLVALADLRHFRRAAESVHVSQPTLSGQIRKLEDMLGIVLFERDGRSIAPTPAGDAIIAEARHALAHAAAIRDIANAFRDPLAGPLRLGLIASLGPYLVPDLIAQVGHDAPRLELIVSESLTPDLITAVRTRELDAAVIATPADEGELVEYSLFDEPFLLAHAPDHPLAAIAAPSLAEIERGTLLLLTEGHCLRDQALSLCGAASVDSSVKAASLVTLIRLVERGHGVTLLPELAAIDAGALTLRRLPGAGASRHLRLIARRAFPRPDALRLIAKSARIVARASGLSVPGA</sequence>
<evidence type="ECO:0000256" key="2">
    <source>
        <dbReference type="ARBA" id="ARBA00023015"/>
    </source>
</evidence>
<keyword evidence="3" id="KW-0238">DNA-binding</keyword>
<reference evidence="7 8" key="1">
    <citation type="submission" date="2013-04" db="EMBL/GenBank/DDBJ databases">
        <authorList>
            <person name="Kuznetsov B."/>
            <person name="Ivanovsky R."/>
        </authorList>
    </citation>
    <scope>NUCLEOTIDE SEQUENCE [LARGE SCALE GENOMIC DNA]</scope>
    <source>
        <strain evidence="7 8">MGU-K5</strain>
    </source>
</reference>
<evidence type="ECO:0000313" key="7">
    <source>
        <dbReference type="EMBL" id="EPY00997.1"/>
    </source>
</evidence>
<evidence type="ECO:0000313" key="8">
    <source>
        <dbReference type="Proteomes" id="UP000015350"/>
    </source>
</evidence>
<keyword evidence="2" id="KW-0805">Transcription regulation</keyword>
<evidence type="ECO:0000259" key="6">
    <source>
        <dbReference type="PROSITE" id="PS50931"/>
    </source>
</evidence>
<dbReference type="FunFam" id="1.10.10.10:FF:000001">
    <property type="entry name" value="LysR family transcriptional regulator"/>
    <property type="match status" value="1"/>
</dbReference>
<comment type="similarity">
    <text evidence="1">Belongs to the LysR transcriptional regulatory family.</text>
</comment>
<dbReference type="InterPro" id="IPR036390">
    <property type="entry name" value="WH_DNA-bd_sf"/>
</dbReference>
<dbReference type="Pfam" id="PF00126">
    <property type="entry name" value="HTH_1"/>
    <property type="match status" value="1"/>
</dbReference>
<dbReference type="eggNOG" id="COG0583">
    <property type="taxonomic scope" value="Bacteria"/>
</dbReference>
<dbReference type="CDD" id="cd08411">
    <property type="entry name" value="PBP2_OxyR"/>
    <property type="match status" value="1"/>
</dbReference>
<dbReference type="InterPro" id="IPR036388">
    <property type="entry name" value="WH-like_DNA-bd_sf"/>
</dbReference>
<evidence type="ECO:0000256" key="4">
    <source>
        <dbReference type="ARBA" id="ARBA00023159"/>
    </source>
</evidence>
<dbReference type="PATRIC" id="fig|1316936.3.peg.2646"/>
<keyword evidence="5" id="KW-0804">Transcription</keyword>
<dbReference type="GO" id="GO:0032993">
    <property type="term" value="C:protein-DNA complex"/>
    <property type="evidence" value="ECO:0007669"/>
    <property type="project" value="TreeGrafter"/>
</dbReference>
<organism evidence="7 8">
    <name type="scientific">Magnetospirillum fulvum MGU-K5</name>
    <dbReference type="NCBI Taxonomy" id="1316936"/>
    <lineage>
        <taxon>Bacteria</taxon>
        <taxon>Pseudomonadati</taxon>
        <taxon>Pseudomonadota</taxon>
        <taxon>Alphaproteobacteria</taxon>
        <taxon>Rhodospirillales</taxon>
        <taxon>Rhodospirillaceae</taxon>
        <taxon>Magnetospirillum</taxon>
    </lineage>
</organism>
<keyword evidence="4" id="KW-0010">Activator</keyword>
<dbReference type="EMBL" id="AQPH01000057">
    <property type="protein sequence ID" value="EPY00997.1"/>
    <property type="molecule type" value="Genomic_DNA"/>
</dbReference>
<protein>
    <submittedName>
        <fullName evidence="7">Hydrogen peroxide-inducible genes activator</fullName>
    </submittedName>
</protein>
<dbReference type="Gene3D" id="3.40.190.10">
    <property type="entry name" value="Periplasmic binding protein-like II"/>
    <property type="match status" value="2"/>
</dbReference>
<dbReference type="Pfam" id="PF03466">
    <property type="entry name" value="LysR_substrate"/>
    <property type="match status" value="1"/>
</dbReference>
<evidence type="ECO:0000256" key="5">
    <source>
        <dbReference type="ARBA" id="ARBA00023163"/>
    </source>
</evidence>
<feature type="domain" description="HTH lysR-type" evidence="6">
    <location>
        <begin position="1"/>
        <end position="58"/>
    </location>
</feature>
<dbReference type="InterPro" id="IPR000847">
    <property type="entry name" value="LysR_HTH_N"/>
</dbReference>
<accession>S9S501</accession>
<dbReference type="GO" id="GO:0003677">
    <property type="term" value="F:DNA binding"/>
    <property type="evidence" value="ECO:0007669"/>
    <property type="project" value="UniProtKB-KW"/>
</dbReference>
<gene>
    <name evidence="7" type="ORF">K678_13251</name>
</gene>
<dbReference type="Gene3D" id="1.10.10.10">
    <property type="entry name" value="Winged helix-like DNA-binding domain superfamily/Winged helix DNA-binding domain"/>
    <property type="match status" value="1"/>
</dbReference>
<dbReference type="PRINTS" id="PR00039">
    <property type="entry name" value="HTHLYSR"/>
</dbReference>
<proteinExistence type="inferred from homology"/>
<dbReference type="PANTHER" id="PTHR30346:SF26">
    <property type="entry name" value="HYDROGEN PEROXIDE-INDUCIBLE GENES ACTIVATOR"/>
    <property type="match status" value="1"/>
</dbReference>
<evidence type="ECO:0000256" key="1">
    <source>
        <dbReference type="ARBA" id="ARBA00009437"/>
    </source>
</evidence>
<dbReference type="RefSeq" id="WP_021132952.1">
    <property type="nucleotide sequence ID" value="NZ_AQPH01000057.1"/>
</dbReference>